<evidence type="ECO:0000259" key="1">
    <source>
        <dbReference type="Pfam" id="PF12705"/>
    </source>
</evidence>
<name>A0A8S5MQW4_9CAUD</name>
<dbReference type="Gene3D" id="3.90.320.10">
    <property type="match status" value="1"/>
</dbReference>
<reference evidence="2" key="1">
    <citation type="journal article" date="2021" name="Proc. Natl. Acad. Sci. U.S.A.">
        <title>A Catalog of Tens of Thousands of Viruses from Human Metagenomes Reveals Hidden Associations with Chronic Diseases.</title>
        <authorList>
            <person name="Tisza M.J."/>
            <person name="Buck C.B."/>
        </authorList>
    </citation>
    <scope>NUCLEOTIDE SEQUENCE</scope>
    <source>
        <strain evidence="2">CtUS21</strain>
    </source>
</reference>
<dbReference type="Pfam" id="PF12705">
    <property type="entry name" value="PDDEXK_1"/>
    <property type="match status" value="1"/>
</dbReference>
<dbReference type="InterPro" id="IPR011604">
    <property type="entry name" value="PDDEXK-like_dom_sf"/>
</dbReference>
<sequence>MGASCTSYLSVKSRRNVGFNMKLMPQSPSSVSTYNTCPKQYYAKYISKEVVFKSTAETERGTRWHKQLEERLRDKLDLPEETSVFEPLIRRLELMKGEKLAETRFGITAAFKACDYKVRWYGGTADVVVLNHEERKAVIFDYKTGKVKDNEDFRKQLTNYALMAFIAYPHIQQIRVAYIFLDAMKFSPIEHGRKGLLFKRSDMEQMKSDLALDIERIAYSTEKNEWLPNPGGLCRPNKPTVNGGKPWCQVKSCPFYNKR</sequence>
<proteinExistence type="predicted"/>
<dbReference type="InterPro" id="IPR038726">
    <property type="entry name" value="PDDEXK_AddAB-type"/>
</dbReference>
<organism evidence="2">
    <name type="scientific">Podoviridae sp. ctUS21</name>
    <dbReference type="NCBI Taxonomy" id="2826557"/>
    <lineage>
        <taxon>Viruses</taxon>
        <taxon>Duplodnaviria</taxon>
        <taxon>Heunggongvirae</taxon>
        <taxon>Uroviricota</taxon>
        <taxon>Caudoviricetes</taxon>
    </lineage>
</organism>
<accession>A0A8S5MQW4</accession>
<feature type="domain" description="PD-(D/E)XK endonuclease-like" evidence="1">
    <location>
        <begin position="27"/>
        <end position="234"/>
    </location>
</feature>
<dbReference type="EMBL" id="BK014959">
    <property type="protein sequence ID" value="DAD84355.1"/>
    <property type="molecule type" value="Genomic_DNA"/>
</dbReference>
<evidence type="ECO:0000313" key="2">
    <source>
        <dbReference type="EMBL" id="DAD84355.1"/>
    </source>
</evidence>
<protein>
    <submittedName>
        <fullName evidence="2">PD-(D/E)XK nuclease superfamily protein</fullName>
    </submittedName>
</protein>